<dbReference type="PANTHER" id="PTHR46566:SF2">
    <property type="entry name" value="ATP-DEPENDENT 6-PHOSPHOFRUCTOKINASE ISOZYME 2"/>
    <property type="match status" value="1"/>
</dbReference>
<reference evidence="11" key="1">
    <citation type="submission" date="2017-09" db="EMBL/GenBank/DDBJ databases">
        <authorList>
            <person name="Varghese N."/>
            <person name="Submissions S."/>
        </authorList>
    </citation>
    <scope>NUCLEOTIDE SEQUENCE [LARGE SCALE GENOMIC DNA]</scope>
    <source>
        <strain evidence="11">MSL47</strain>
    </source>
</reference>
<proteinExistence type="inferred from homology"/>
<evidence type="ECO:0000256" key="3">
    <source>
        <dbReference type="ARBA" id="ARBA00022741"/>
    </source>
</evidence>
<comment type="catalytic activity">
    <reaction evidence="6 8">
        <text>beta-D-fructose 1-phosphate + ATP = beta-D-fructose 1,6-bisphosphate + ADP + H(+)</text>
        <dbReference type="Rhea" id="RHEA:14213"/>
        <dbReference type="ChEBI" id="CHEBI:15378"/>
        <dbReference type="ChEBI" id="CHEBI:30616"/>
        <dbReference type="ChEBI" id="CHEBI:32966"/>
        <dbReference type="ChEBI" id="CHEBI:138881"/>
        <dbReference type="ChEBI" id="CHEBI:456216"/>
        <dbReference type="EC" id="2.7.1.56"/>
    </reaction>
</comment>
<dbReference type="GO" id="GO:0005524">
    <property type="term" value="F:ATP binding"/>
    <property type="evidence" value="ECO:0007669"/>
    <property type="project" value="UniProtKB-UniRule"/>
</dbReference>
<keyword evidence="5 7" id="KW-0067">ATP-binding</keyword>
<dbReference type="FunFam" id="3.40.1190.20:FF:000001">
    <property type="entry name" value="Phosphofructokinase"/>
    <property type="match status" value="1"/>
</dbReference>
<accession>A0A285G3B6</accession>
<dbReference type="AlphaFoldDB" id="A0A285G3B6"/>
<dbReference type="RefSeq" id="WP_097016666.1">
    <property type="nucleotide sequence ID" value="NZ_OBDZ01000004.1"/>
</dbReference>
<keyword evidence="2 7" id="KW-0808">Transferase</keyword>
<dbReference type="GO" id="GO:2001059">
    <property type="term" value="P:D-tagatose 6-phosphate catabolic process"/>
    <property type="evidence" value="ECO:0007669"/>
    <property type="project" value="UniProtKB-UniPathway"/>
</dbReference>
<gene>
    <name evidence="10" type="ORF">SAMN06265827_10415</name>
</gene>
<dbReference type="GO" id="GO:0044281">
    <property type="term" value="P:small molecule metabolic process"/>
    <property type="evidence" value="ECO:0007669"/>
    <property type="project" value="UniProtKB-ARBA"/>
</dbReference>
<evidence type="ECO:0000256" key="2">
    <source>
        <dbReference type="ARBA" id="ARBA00022679"/>
    </source>
</evidence>
<dbReference type="GO" id="GO:0016052">
    <property type="term" value="P:carbohydrate catabolic process"/>
    <property type="evidence" value="ECO:0007669"/>
    <property type="project" value="UniProtKB-ARBA"/>
</dbReference>
<dbReference type="CDD" id="cd01164">
    <property type="entry name" value="FruK_PfkB_like"/>
    <property type="match status" value="1"/>
</dbReference>
<sequence>MVITVTLNPAIDKTVKLSNFEIGSLNRIKEVRKDAGGKGINVSKVVAELQGQTKALGFLAGSSGQFIADSLEMIGVKHNFTWLAGETRTNLKMIDLATDEETEINEPGPQVSAEDLAKLTDDLLNTVKTGDFVILTGSLPQGTPEDIYADLITKVKQKGGKVVLDTYGQPFLEGVKAKPSLVKPNIHELEKIVARPLESTSKVIEAAKEIHQSGVEIVVVSLGGEGSIVVSQNGVLKVNAPKVEVESTVGAGDTLVGALSLKLSQGVDLKEAIHFATAASANSVTKAGTQLCKQDEIDQLLDQITIDILE</sequence>
<dbReference type="PIRSF" id="PIRSF000535">
    <property type="entry name" value="1PFK/6PFK/LacC"/>
    <property type="match status" value="1"/>
</dbReference>
<feature type="domain" description="Carbohydrate kinase PfkB" evidence="9">
    <location>
        <begin position="7"/>
        <end position="293"/>
    </location>
</feature>
<dbReference type="Proteomes" id="UP000219573">
    <property type="component" value="Unassembled WGS sequence"/>
</dbReference>
<dbReference type="InterPro" id="IPR029056">
    <property type="entry name" value="Ribokinase-like"/>
</dbReference>
<dbReference type="InterPro" id="IPR022463">
    <property type="entry name" value="1-PFruKinase"/>
</dbReference>
<evidence type="ECO:0000259" key="9">
    <source>
        <dbReference type="Pfam" id="PF00294"/>
    </source>
</evidence>
<evidence type="ECO:0000256" key="7">
    <source>
        <dbReference type="PIRNR" id="PIRNR000535"/>
    </source>
</evidence>
<comment type="catalytic activity">
    <reaction evidence="7">
        <text>D-tagatofuranose 6-phosphate + ATP = D-tagatofuranose 1,6-bisphosphate + ADP + H(+)</text>
        <dbReference type="Rhea" id="RHEA:12420"/>
        <dbReference type="ChEBI" id="CHEBI:15378"/>
        <dbReference type="ChEBI" id="CHEBI:30616"/>
        <dbReference type="ChEBI" id="CHEBI:58694"/>
        <dbReference type="ChEBI" id="CHEBI:58695"/>
        <dbReference type="ChEBI" id="CHEBI:456216"/>
        <dbReference type="EC" id="2.7.1.144"/>
    </reaction>
</comment>
<dbReference type="GO" id="GO:0008662">
    <property type="term" value="F:1-phosphofructokinase activity"/>
    <property type="evidence" value="ECO:0007669"/>
    <property type="project" value="UniProtKB-UniRule"/>
</dbReference>
<dbReference type="InterPro" id="IPR011611">
    <property type="entry name" value="PfkB_dom"/>
</dbReference>
<dbReference type="GO" id="GO:0005829">
    <property type="term" value="C:cytosol"/>
    <property type="evidence" value="ECO:0007669"/>
    <property type="project" value="TreeGrafter"/>
</dbReference>
<comment type="function">
    <text evidence="8">Catalyzes the ATP-dependent phosphorylation of fructose-l-phosphate to fructose-l,6-bisphosphate.</text>
</comment>
<keyword evidence="11" id="KW-1185">Reference proteome</keyword>
<evidence type="ECO:0000256" key="8">
    <source>
        <dbReference type="RuleBase" id="RU369061"/>
    </source>
</evidence>
<evidence type="ECO:0000256" key="5">
    <source>
        <dbReference type="ARBA" id="ARBA00022840"/>
    </source>
</evidence>
<keyword evidence="3 7" id="KW-0547">Nucleotide-binding</keyword>
<dbReference type="PROSITE" id="PS00584">
    <property type="entry name" value="PFKB_KINASES_2"/>
    <property type="match status" value="1"/>
</dbReference>
<organism evidence="10 11">
    <name type="scientific">Orenia metallireducens</name>
    <dbReference type="NCBI Taxonomy" id="1413210"/>
    <lineage>
        <taxon>Bacteria</taxon>
        <taxon>Bacillati</taxon>
        <taxon>Bacillota</taxon>
        <taxon>Clostridia</taxon>
        <taxon>Halanaerobiales</taxon>
        <taxon>Halobacteroidaceae</taxon>
        <taxon>Orenia</taxon>
    </lineage>
</organism>
<evidence type="ECO:0000256" key="4">
    <source>
        <dbReference type="ARBA" id="ARBA00022777"/>
    </source>
</evidence>
<dbReference type="GO" id="GO:0009024">
    <property type="term" value="F:tagatose-6-phosphate kinase activity"/>
    <property type="evidence" value="ECO:0007669"/>
    <property type="project" value="UniProtKB-EC"/>
</dbReference>
<dbReference type="NCBIfam" id="TIGR03168">
    <property type="entry name" value="1-PFK"/>
    <property type="match status" value="1"/>
</dbReference>
<evidence type="ECO:0000313" key="11">
    <source>
        <dbReference type="Proteomes" id="UP000219573"/>
    </source>
</evidence>
<dbReference type="PANTHER" id="PTHR46566">
    <property type="entry name" value="1-PHOSPHOFRUCTOKINASE-RELATED"/>
    <property type="match status" value="1"/>
</dbReference>
<dbReference type="InterPro" id="IPR017583">
    <property type="entry name" value="Tagatose/fructose_Pkinase"/>
</dbReference>
<dbReference type="Pfam" id="PF00294">
    <property type="entry name" value="PfkB"/>
    <property type="match status" value="1"/>
</dbReference>
<dbReference type="InterPro" id="IPR002173">
    <property type="entry name" value="Carboh/pur_kinase_PfkB_CS"/>
</dbReference>
<dbReference type="UniPathway" id="UPA00704">
    <property type="reaction ID" value="UER00715"/>
</dbReference>
<dbReference type="GO" id="GO:0005988">
    <property type="term" value="P:lactose metabolic process"/>
    <property type="evidence" value="ECO:0007669"/>
    <property type="project" value="UniProtKB-KW"/>
</dbReference>
<dbReference type="Gene3D" id="3.40.1190.20">
    <property type="match status" value="1"/>
</dbReference>
<evidence type="ECO:0000256" key="1">
    <source>
        <dbReference type="ARBA" id="ARBA00005380"/>
    </source>
</evidence>
<comment type="pathway">
    <text evidence="7">Carbohydrate metabolism; D-tagatose 6-phosphate degradation; D-glyceraldehyde 3-phosphate and glycerone phosphate from D-tagatose 6-phosphate: step 1/2.</text>
</comment>
<dbReference type="OrthoDB" id="9801219at2"/>
<keyword evidence="7" id="KW-0423">Lactose metabolism</keyword>
<dbReference type="SUPFAM" id="SSF53613">
    <property type="entry name" value="Ribokinase-like"/>
    <property type="match status" value="1"/>
</dbReference>
<dbReference type="EC" id="2.7.1.144" evidence="7"/>
<dbReference type="NCBIfam" id="TIGR03828">
    <property type="entry name" value="pfkB"/>
    <property type="match status" value="1"/>
</dbReference>
<name>A0A285G3B6_9FIRM</name>
<comment type="similarity">
    <text evidence="7">Belongs to the carbohydrate kinase PfkB family. LacC subfamily.</text>
</comment>
<dbReference type="EMBL" id="OBDZ01000004">
    <property type="protein sequence ID" value="SNY16931.1"/>
    <property type="molecule type" value="Genomic_DNA"/>
</dbReference>
<evidence type="ECO:0000313" key="10">
    <source>
        <dbReference type="EMBL" id="SNY16931.1"/>
    </source>
</evidence>
<keyword evidence="4 8" id="KW-0418">Kinase</keyword>
<evidence type="ECO:0000256" key="6">
    <source>
        <dbReference type="ARBA" id="ARBA00047745"/>
    </source>
</evidence>
<protein>
    <recommendedName>
        <fullName evidence="7">Tagatose-6-phosphate kinase</fullName>
        <ecNumber evidence="7">2.7.1.144</ecNumber>
    </recommendedName>
</protein>
<comment type="similarity">
    <text evidence="1">Belongs to the carbohydrate kinase pfkB family.</text>
</comment>